<dbReference type="AlphaFoldDB" id="A0A1H5U929"/>
<gene>
    <name evidence="2" type="ORF">SAMN05421877_102215</name>
</gene>
<dbReference type="EMBL" id="FNUT01000002">
    <property type="protein sequence ID" value="SEF71530.1"/>
    <property type="molecule type" value="Genomic_DNA"/>
</dbReference>
<sequence length="182" mass="20445">MKIFTSGILLLLLGSSLTASAQSLVPEKRSSFGIGPSIGYDYKLQGFSYGANMMYEFRINSHWAAFAALNYEQTFKNINHAAYFNTVGGQWYHHVASANLGMRYYFDKFYMSGSLGLGYDNKKITLDDGWKVNDVNGFGLHRSFGFGYQFDLINQDALEVEVGVSGTNASMKSMATFRYLFR</sequence>
<evidence type="ECO:0008006" key="4">
    <source>
        <dbReference type="Google" id="ProtNLM"/>
    </source>
</evidence>
<accession>A0A1H5U929</accession>
<feature type="chain" id="PRO_5009285892" description="Outer membrane protein beta-barrel domain-containing protein" evidence="1">
    <location>
        <begin position="22"/>
        <end position="182"/>
    </location>
</feature>
<proteinExistence type="predicted"/>
<evidence type="ECO:0000313" key="2">
    <source>
        <dbReference type="EMBL" id="SEF71530.1"/>
    </source>
</evidence>
<evidence type="ECO:0000256" key="1">
    <source>
        <dbReference type="SAM" id="SignalP"/>
    </source>
</evidence>
<reference evidence="3" key="1">
    <citation type="submission" date="2016-10" db="EMBL/GenBank/DDBJ databases">
        <authorList>
            <person name="Varghese N."/>
            <person name="Submissions S."/>
        </authorList>
    </citation>
    <scope>NUCLEOTIDE SEQUENCE [LARGE SCALE GENOMIC DNA]</scope>
    <source>
        <strain evidence="3">DSM 22361</strain>
    </source>
</reference>
<dbReference type="OrthoDB" id="5886641at2"/>
<keyword evidence="1" id="KW-0732">Signal</keyword>
<protein>
    <recommendedName>
        <fullName evidence="4">Outer membrane protein beta-barrel domain-containing protein</fullName>
    </recommendedName>
</protein>
<keyword evidence="3" id="KW-1185">Reference proteome</keyword>
<feature type="signal peptide" evidence="1">
    <location>
        <begin position="1"/>
        <end position="21"/>
    </location>
</feature>
<dbReference type="SUPFAM" id="SSF103515">
    <property type="entry name" value="Autotransporter"/>
    <property type="match status" value="1"/>
</dbReference>
<evidence type="ECO:0000313" key="3">
    <source>
        <dbReference type="Proteomes" id="UP000236731"/>
    </source>
</evidence>
<organism evidence="2 3">
    <name type="scientific">Sphingobacterium lactis</name>
    <dbReference type="NCBI Taxonomy" id="797291"/>
    <lineage>
        <taxon>Bacteria</taxon>
        <taxon>Pseudomonadati</taxon>
        <taxon>Bacteroidota</taxon>
        <taxon>Sphingobacteriia</taxon>
        <taxon>Sphingobacteriales</taxon>
        <taxon>Sphingobacteriaceae</taxon>
        <taxon>Sphingobacterium</taxon>
    </lineage>
</organism>
<name>A0A1H5U929_9SPHI</name>
<dbReference type="RefSeq" id="WP_103905235.1">
    <property type="nucleotide sequence ID" value="NZ_CP049246.1"/>
</dbReference>
<dbReference type="Proteomes" id="UP000236731">
    <property type="component" value="Unassembled WGS sequence"/>
</dbReference>
<dbReference type="InterPro" id="IPR036709">
    <property type="entry name" value="Autotransporte_beta_dom_sf"/>
</dbReference>